<dbReference type="EMBL" id="CP081303">
    <property type="protein sequence ID" value="QZE15511.1"/>
    <property type="molecule type" value="Genomic_DNA"/>
</dbReference>
<protein>
    <submittedName>
        <fullName evidence="1">DUF308 domain-containing protein</fullName>
    </submittedName>
</protein>
<keyword evidence="2" id="KW-1185">Reference proteome</keyword>
<organism evidence="1 2">
    <name type="scientific">Halosquirtibacter laminarini</name>
    <dbReference type="NCBI Taxonomy" id="3374600"/>
    <lineage>
        <taxon>Bacteria</taxon>
        <taxon>Pseudomonadati</taxon>
        <taxon>Bacteroidota</taxon>
        <taxon>Bacteroidia</taxon>
        <taxon>Marinilabiliales</taxon>
        <taxon>Prolixibacteraceae</taxon>
        <taxon>Halosquirtibacter</taxon>
    </lineage>
</organism>
<sequence length="192" mass="21580">MKHFHFIQHKRNLIRGILGVLLGAVMLFVPGITAKVILILIGSLFLVIGLSGLLFNTKKISLPFRNLLRTESYISVLIGLVLVVFPIQLTEILSFIVGLGLLLLCIRQGLNYFQTMQYFNPSKLYLISAIVELIIAVILLFFPKLLVSIIVWVVGCILVLYGANQIGLYIQMKRKYNGASSKDIEDVDFKEL</sequence>
<name>A0AC61NMA9_9BACT</name>
<dbReference type="Proteomes" id="UP000826212">
    <property type="component" value="Chromosome"/>
</dbReference>
<evidence type="ECO:0000313" key="2">
    <source>
        <dbReference type="Proteomes" id="UP000826212"/>
    </source>
</evidence>
<proteinExistence type="predicted"/>
<evidence type="ECO:0000313" key="1">
    <source>
        <dbReference type="EMBL" id="QZE15511.1"/>
    </source>
</evidence>
<gene>
    <name evidence="1" type="ORF">K4L44_06680</name>
</gene>
<reference evidence="1" key="1">
    <citation type="submission" date="2021-08" db="EMBL/GenBank/DDBJ databases">
        <title>Novel anaerobic bacterium isolated from sea squirt in East Sea, Republic of Korea.</title>
        <authorList>
            <person name="Nguyen T.H."/>
            <person name="Li Z."/>
            <person name="Lee Y.-J."/>
            <person name="Ko J."/>
            <person name="Kim S.-G."/>
        </authorList>
    </citation>
    <scope>NUCLEOTIDE SEQUENCE</scope>
    <source>
        <strain evidence="1">KCTC 25031</strain>
    </source>
</reference>
<accession>A0AC61NMA9</accession>